<accession>A0A2A9FH85</accession>
<comment type="caution">
    <text evidence="2">The sequence shown here is derived from an EMBL/GenBank/DDBJ whole genome shotgun (WGS) entry which is preliminary data.</text>
</comment>
<dbReference type="EMBL" id="PDJK01000002">
    <property type="protein sequence ID" value="PFG49932.1"/>
    <property type="molecule type" value="Genomic_DNA"/>
</dbReference>
<proteinExistence type="predicted"/>
<name>A0A2A9FH85_9PSEU</name>
<evidence type="ECO:0000256" key="1">
    <source>
        <dbReference type="SAM" id="MobiDB-lite"/>
    </source>
</evidence>
<dbReference type="RefSeq" id="WP_141544528.1">
    <property type="nucleotide sequence ID" value="NZ_JBIAKZ010000028.1"/>
</dbReference>
<evidence type="ECO:0000313" key="3">
    <source>
        <dbReference type="Proteomes" id="UP000243542"/>
    </source>
</evidence>
<gene>
    <name evidence="2" type="ORF">ATK36_5126</name>
</gene>
<evidence type="ECO:0000313" key="2">
    <source>
        <dbReference type="EMBL" id="PFG49932.1"/>
    </source>
</evidence>
<sequence length="69" mass="7035">MEHSAGAAGAAAWGAMEKGAIMGGKWVAEPYIARAEDSAKDFVGDVVNGRPTQSAGQIFDRVATGKATP</sequence>
<dbReference type="Proteomes" id="UP000243542">
    <property type="component" value="Unassembled WGS sequence"/>
</dbReference>
<feature type="region of interest" description="Disordered" evidence="1">
    <location>
        <begin position="50"/>
        <end position="69"/>
    </location>
</feature>
<protein>
    <submittedName>
        <fullName evidence="2">Uncharacterized protein</fullName>
    </submittedName>
</protein>
<keyword evidence="3" id="KW-1185">Reference proteome</keyword>
<dbReference type="AlphaFoldDB" id="A0A2A9FH85"/>
<organism evidence="2 3">
    <name type="scientific">Amycolatopsis sulphurea</name>
    <dbReference type="NCBI Taxonomy" id="76022"/>
    <lineage>
        <taxon>Bacteria</taxon>
        <taxon>Bacillati</taxon>
        <taxon>Actinomycetota</taxon>
        <taxon>Actinomycetes</taxon>
        <taxon>Pseudonocardiales</taxon>
        <taxon>Pseudonocardiaceae</taxon>
        <taxon>Amycolatopsis</taxon>
    </lineage>
</organism>
<reference evidence="2 3" key="1">
    <citation type="submission" date="2017-10" db="EMBL/GenBank/DDBJ databases">
        <title>Sequencing the genomes of 1000 actinobacteria strains.</title>
        <authorList>
            <person name="Klenk H.-P."/>
        </authorList>
    </citation>
    <scope>NUCLEOTIDE SEQUENCE [LARGE SCALE GENOMIC DNA]</scope>
    <source>
        <strain evidence="2 3">DSM 46092</strain>
    </source>
</reference>